<gene>
    <name evidence="2" type="ORF">DZC73_24065</name>
</gene>
<dbReference type="Proteomes" id="UP000267464">
    <property type="component" value="Unassembled WGS sequence"/>
</dbReference>
<keyword evidence="1" id="KW-0732">Signal</keyword>
<dbReference type="AlphaFoldDB" id="A0A3N7HJ67"/>
<organism evidence="2 3">
    <name type="scientific">Piscinibacter terrae</name>
    <dbReference type="NCBI Taxonomy" id="2496871"/>
    <lineage>
        <taxon>Bacteria</taxon>
        <taxon>Pseudomonadati</taxon>
        <taxon>Pseudomonadota</taxon>
        <taxon>Betaproteobacteria</taxon>
        <taxon>Burkholderiales</taxon>
        <taxon>Sphaerotilaceae</taxon>
        <taxon>Piscinibacter</taxon>
    </lineage>
</organism>
<dbReference type="NCBIfam" id="NF038126">
    <property type="entry name" value="PEP_CTERM_FxDxF"/>
    <property type="match status" value="1"/>
</dbReference>
<feature type="chain" id="PRO_5017969735" description="PEP-CTERM protein-sorting domain-containing protein" evidence="1">
    <location>
        <begin position="21"/>
        <end position="165"/>
    </location>
</feature>
<evidence type="ECO:0008006" key="4">
    <source>
        <dbReference type="Google" id="ProtNLM"/>
    </source>
</evidence>
<keyword evidence="3" id="KW-1185">Reference proteome</keyword>
<name>A0A3N7HJ67_9BURK</name>
<dbReference type="EMBL" id="QUSW01000008">
    <property type="protein sequence ID" value="RQP22088.1"/>
    <property type="molecule type" value="Genomic_DNA"/>
</dbReference>
<sequence length="165" mass="16712">MKIKSVVAVAALALAGTANAISGPGYLGVLDNAAVEVSNVVAPGSFIDYYTFDVTGSGLGGAFTISIPFPTDETHIDFNFLGFFDASNNLLNADVDGSDGWGVFAGLPAAGTYKVAIGGIAGAVGGIYDGYIATSITPAVPETETYALMLGGLALLGLVRRQRKG</sequence>
<evidence type="ECO:0000256" key="1">
    <source>
        <dbReference type="SAM" id="SignalP"/>
    </source>
</evidence>
<reference evidence="2 3" key="2">
    <citation type="submission" date="2018-12" db="EMBL/GenBank/DDBJ databases">
        <title>Rhizobacter gummiphilus sp. nov., a rubber-degrading bacterium isolated from the soil of a botanical garden in Japan.</title>
        <authorList>
            <person name="Shunsuke S.S."/>
        </authorList>
    </citation>
    <scope>NUCLEOTIDE SEQUENCE [LARGE SCALE GENOMIC DNA]</scope>
    <source>
        <strain evidence="2 3">S-16</strain>
    </source>
</reference>
<proteinExistence type="predicted"/>
<reference evidence="2 3" key="1">
    <citation type="submission" date="2018-08" db="EMBL/GenBank/DDBJ databases">
        <authorList>
            <person name="Khan S.A."/>
            <person name="Jeon C.O."/>
            <person name="Chun B.H."/>
            <person name="Jeong S.E."/>
        </authorList>
    </citation>
    <scope>NUCLEOTIDE SEQUENCE [LARGE SCALE GENOMIC DNA]</scope>
    <source>
        <strain evidence="2 3">S-16</strain>
    </source>
</reference>
<dbReference type="Gene3D" id="2.60.120.380">
    <property type="match status" value="1"/>
</dbReference>
<dbReference type="RefSeq" id="WP_124542932.1">
    <property type="nucleotide sequence ID" value="NZ_QUSW01000008.1"/>
</dbReference>
<feature type="signal peptide" evidence="1">
    <location>
        <begin position="1"/>
        <end position="20"/>
    </location>
</feature>
<accession>A0A3N7HJ67</accession>
<comment type="caution">
    <text evidence="2">The sequence shown here is derived from an EMBL/GenBank/DDBJ whole genome shotgun (WGS) entry which is preliminary data.</text>
</comment>
<protein>
    <recommendedName>
        <fullName evidence="4">PEP-CTERM protein-sorting domain-containing protein</fullName>
    </recommendedName>
</protein>
<evidence type="ECO:0000313" key="3">
    <source>
        <dbReference type="Proteomes" id="UP000267464"/>
    </source>
</evidence>
<evidence type="ECO:0000313" key="2">
    <source>
        <dbReference type="EMBL" id="RQP22088.1"/>
    </source>
</evidence>